<evidence type="ECO:0000313" key="2">
    <source>
        <dbReference type="Proteomes" id="UP000249799"/>
    </source>
</evidence>
<dbReference type="AlphaFoldDB" id="A0A2Z4FJH7"/>
<gene>
    <name evidence="1" type="ORF">DN745_06315</name>
</gene>
<dbReference type="EMBL" id="CP030032">
    <property type="protein sequence ID" value="AWV88975.1"/>
    <property type="molecule type" value="Genomic_DNA"/>
</dbReference>
<dbReference type="Proteomes" id="UP000249799">
    <property type="component" value="Chromosome"/>
</dbReference>
<protein>
    <submittedName>
        <fullName evidence="1">DUF58 domain-containing protein</fullName>
    </submittedName>
</protein>
<dbReference type="KEGG" id="bsed:DN745_06315"/>
<sequence length="295" mass="34085">MAPKDDPFDDAFLKKLEYLYVVSKKIVAGKNQAKRKTRLVGSGIDFADHRPYAPGDDFRGLDWKVFARTQKLFLRLFEEEEDLYIYFLIDCSPSMILGEPTKWEYAKKLVAALGYIGLSNLDRVSVIPFSSKLDGRLPPARGKAQIFKIFDFLRKLEPGKNTSLEDAFSTFVTQNKRQGIAVVLSDFYDPSGFEEGLNKLRYFKFEPIVLHIYDERELNPTLQGEMELVDVETGEVCRVTLTPELVREYRQAFIDFSDELEDYCTRKSVLYFRVPIQEAFDELVLRVFRAGGFLK</sequence>
<reference evidence="1 2" key="1">
    <citation type="submission" date="2018-06" db="EMBL/GenBank/DDBJ databases">
        <title>Lujinxingia sediminis gen. nov. sp. nov., a new facultative anaerobic member of the class Deltaproteobacteria, and proposal of Lujinxingaceae fam. nov.</title>
        <authorList>
            <person name="Guo L.-Y."/>
            <person name="Li C.-M."/>
            <person name="Wang S."/>
            <person name="Du Z.-J."/>
        </authorList>
    </citation>
    <scope>NUCLEOTIDE SEQUENCE [LARGE SCALE GENOMIC DNA]</scope>
    <source>
        <strain evidence="1 2">FA350</strain>
    </source>
</reference>
<dbReference type="RefSeq" id="WP_111333092.1">
    <property type="nucleotide sequence ID" value="NZ_CP030032.1"/>
</dbReference>
<dbReference type="Pfam" id="PF01882">
    <property type="entry name" value="DUF58"/>
    <property type="match status" value="1"/>
</dbReference>
<proteinExistence type="predicted"/>
<dbReference type="InterPro" id="IPR036465">
    <property type="entry name" value="vWFA_dom_sf"/>
</dbReference>
<evidence type="ECO:0000313" key="1">
    <source>
        <dbReference type="EMBL" id="AWV88975.1"/>
    </source>
</evidence>
<dbReference type="PANTHER" id="PTHR33608">
    <property type="entry name" value="BLL2464 PROTEIN"/>
    <property type="match status" value="1"/>
</dbReference>
<dbReference type="Gene3D" id="3.40.50.410">
    <property type="entry name" value="von Willebrand factor, type A domain"/>
    <property type="match status" value="1"/>
</dbReference>
<dbReference type="InterPro" id="IPR002881">
    <property type="entry name" value="DUF58"/>
</dbReference>
<dbReference type="SMART" id="SM00327">
    <property type="entry name" value="VWA"/>
    <property type="match status" value="1"/>
</dbReference>
<organism evidence="1 2">
    <name type="scientific">Bradymonas sediminis</name>
    <dbReference type="NCBI Taxonomy" id="1548548"/>
    <lineage>
        <taxon>Bacteria</taxon>
        <taxon>Deltaproteobacteria</taxon>
        <taxon>Bradymonadales</taxon>
        <taxon>Bradymonadaceae</taxon>
        <taxon>Bradymonas</taxon>
    </lineage>
</organism>
<dbReference type="SUPFAM" id="SSF53300">
    <property type="entry name" value="vWA-like"/>
    <property type="match status" value="1"/>
</dbReference>
<dbReference type="PANTHER" id="PTHR33608:SF7">
    <property type="entry name" value="DUF58 DOMAIN-CONTAINING PROTEIN"/>
    <property type="match status" value="1"/>
</dbReference>
<dbReference type="CDD" id="cd00198">
    <property type="entry name" value="vWFA"/>
    <property type="match status" value="1"/>
</dbReference>
<dbReference type="InterPro" id="IPR002035">
    <property type="entry name" value="VWF_A"/>
</dbReference>
<accession>A0A2Z4FJH7</accession>
<keyword evidence="2" id="KW-1185">Reference proteome</keyword>
<name>A0A2Z4FJH7_9DELT</name>
<dbReference type="OrthoDB" id="9776116at2"/>